<dbReference type="GO" id="GO:0005737">
    <property type="term" value="C:cytoplasm"/>
    <property type="evidence" value="ECO:0007669"/>
    <property type="project" value="TreeGrafter"/>
</dbReference>
<dbReference type="PANTHER" id="PTHR42800:SF1">
    <property type="entry name" value="EXOINULINASE INUD (AFU_ORTHOLOGUE AFUA_5G00480)"/>
    <property type="match status" value="1"/>
</dbReference>
<name>X0TRF5_9ZZZZ</name>
<comment type="similarity">
    <text evidence="1">Belongs to the glycosyl hydrolase 32 family.</text>
</comment>
<evidence type="ECO:0000256" key="2">
    <source>
        <dbReference type="ARBA" id="ARBA00022801"/>
    </source>
</evidence>
<dbReference type="Pfam" id="PF00251">
    <property type="entry name" value="Glyco_hydro_32N"/>
    <property type="match status" value="1"/>
</dbReference>
<gene>
    <name evidence="6" type="ORF">S01H1_32144</name>
</gene>
<evidence type="ECO:0000256" key="3">
    <source>
        <dbReference type="ARBA" id="ARBA00023295"/>
    </source>
</evidence>
<keyword evidence="3" id="KW-0326">Glycosidase</keyword>
<feature type="domain" description="Glycosyl hydrolase family 32 C-terminal" evidence="5">
    <location>
        <begin position="180"/>
        <end position="274"/>
    </location>
</feature>
<dbReference type="InterPro" id="IPR001362">
    <property type="entry name" value="Glyco_hydro_32"/>
</dbReference>
<evidence type="ECO:0000256" key="1">
    <source>
        <dbReference type="ARBA" id="ARBA00009902"/>
    </source>
</evidence>
<dbReference type="InterPro" id="IPR013320">
    <property type="entry name" value="ConA-like_dom_sf"/>
</dbReference>
<dbReference type="SMART" id="SM00640">
    <property type="entry name" value="Glyco_32"/>
    <property type="match status" value="1"/>
</dbReference>
<evidence type="ECO:0000259" key="4">
    <source>
        <dbReference type="Pfam" id="PF00251"/>
    </source>
</evidence>
<dbReference type="GO" id="GO:0005987">
    <property type="term" value="P:sucrose catabolic process"/>
    <property type="evidence" value="ECO:0007669"/>
    <property type="project" value="TreeGrafter"/>
</dbReference>
<comment type="caution">
    <text evidence="6">The sequence shown here is derived from an EMBL/GenBank/DDBJ whole genome shotgun (WGS) entry which is preliminary data.</text>
</comment>
<dbReference type="InterPro" id="IPR013189">
    <property type="entry name" value="Glyco_hydro_32_C"/>
</dbReference>
<sequence>DRGRTWTVYEGNPILGHIDGSNRDPKVIWHEPTGQWVMALFLNKGMMGFLTSKDLKSWEFQSKLKSFHECPELFELPVDGDENNKKWILYGGSGEYLIGSFDGRQFKSQAGPVRFHYGNCFYASQTFSNIPEKDGRRIQIAWGRVAMPEMPFNQMMLFPVTLSLRTTEEGLRMFARPIREIEKLHKRKRQWKNKILKPGENLLSGLSGELLHIRAELQVDDAQETGFVIRDIPVVYNIQKQELSCQKKTAPLTPADGKIRLELLVDRTSIEIFG</sequence>
<dbReference type="InterPro" id="IPR023296">
    <property type="entry name" value="Glyco_hydro_beta-prop_sf"/>
</dbReference>
<dbReference type="InterPro" id="IPR013148">
    <property type="entry name" value="Glyco_hydro_32_N"/>
</dbReference>
<evidence type="ECO:0000313" key="6">
    <source>
        <dbReference type="EMBL" id="GAF95804.1"/>
    </source>
</evidence>
<proteinExistence type="inferred from homology"/>
<organism evidence="6">
    <name type="scientific">marine sediment metagenome</name>
    <dbReference type="NCBI Taxonomy" id="412755"/>
    <lineage>
        <taxon>unclassified sequences</taxon>
        <taxon>metagenomes</taxon>
        <taxon>ecological metagenomes</taxon>
    </lineage>
</organism>
<evidence type="ECO:0008006" key="7">
    <source>
        <dbReference type="Google" id="ProtNLM"/>
    </source>
</evidence>
<accession>X0TRF5</accession>
<protein>
    <recommendedName>
        <fullName evidence="7">Glycosyl hydrolase family 32 N-terminal domain-containing protein</fullName>
    </recommendedName>
</protein>
<dbReference type="Pfam" id="PF08244">
    <property type="entry name" value="Glyco_hydro_32C"/>
    <property type="match status" value="1"/>
</dbReference>
<dbReference type="PANTHER" id="PTHR42800">
    <property type="entry name" value="EXOINULINASE INUD (AFU_ORTHOLOGUE AFUA_5G00480)"/>
    <property type="match status" value="1"/>
</dbReference>
<dbReference type="Gene3D" id="2.115.10.20">
    <property type="entry name" value="Glycosyl hydrolase domain, family 43"/>
    <property type="match status" value="1"/>
</dbReference>
<dbReference type="AlphaFoldDB" id="X0TRF5"/>
<keyword evidence="2" id="KW-0378">Hydrolase</keyword>
<feature type="domain" description="Glycosyl hydrolase family 32 N-terminal" evidence="4">
    <location>
        <begin position="1"/>
        <end position="170"/>
    </location>
</feature>
<dbReference type="SUPFAM" id="SSF75005">
    <property type="entry name" value="Arabinanase/levansucrase/invertase"/>
    <property type="match status" value="1"/>
</dbReference>
<dbReference type="EMBL" id="BARS01019882">
    <property type="protein sequence ID" value="GAF95804.1"/>
    <property type="molecule type" value="Genomic_DNA"/>
</dbReference>
<evidence type="ECO:0000259" key="5">
    <source>
        <dbReference type="Pfam" id="PF08244"/>
    </source>
</evidence>
<dbReference type="GO" id="GO:0004575">
    <property type="term" value="F:sucrose alpha-glucosidase activity"/>
    <property type="evidence" value="ECO:0007669"/>
    <property type="project" value="TreeGrafter"/>
</dbReference>
<dbReference type="SUPFAM" id="SSF49899">
    <property type="entry name" value="Concanavalin A-like lectins/glucanases"/>
    <property type="match status" value="1"/>
</dbReference>
<feature type="non-terminal residue" evidence="6">
    <location>
        <position position="1"/>
    </location>
</feature>
<dbReference type="Gene3D" id="2.60.120.560">
    <property type="entry name" value="Exo-inulinase, domain 1"/>
    <property type="match status" value="1"/>
</dbReference>
<feature type="non-terminal residue" evidence="6">
    <location>
        <position position="274"/>
    </location>
</feature>
<reference evidence="6" key="1">
    <citation type="journal article" date="2014" name="Front. Microbiol.">
        <title>High frequency of phylogenetically diverse reductive dehalogenase-homologous genes in deep subseafloor sedimentary metagenomes.</title>
        <authorList>
            <person name="Kawai M."/>
            <person name="Futagami T."/>
            <person name="Toyoda A."/>
            <person name="Takaki Y."/>
            <person name="Nishi S."/>
            <person name="Hori S."/>
            <person name="Arai W."/>
            <person name="Tsubouchi T."/>
            <person name="Morono Y."/>
            <person name="Uchiyama I."/>
            <person name="Ito T."/>
            <person name="Fujiyama A."/>
            <person name="Inagaki F."/>
            <person name="Takami H."/>
        </authorList>
    </citation>
    <scope>NUCLEOTIDE SEQUENCE</scope>
    <source>
        <strain evidence="6">Expedition CK06-06</strain>
    </source>
</reference>